<gene>
    <name evidence="2" type="ORF">MCB1EB_0328</name>
</gene>
<evidence type="ECO:0000256" key="1">
    <source>
        <dbReference type="SAM" id="MobiDB-lite"/>
    </source>
</evidence>
<sequence>MGSIINSENDLAITEPPEFNREPAPTYFSIGNLNSTNEPQNASDGDIKTLSTDSSTHYKQALTRLYTLRQQSASLS</sequence>
<protein>
    <submittedName>
        <fullName evidence="2">Uncharacterized protein</fullName>
    </submittedName>
</protein>
<dbReference type="KEGG" id="mcys:MCB1EB_0328"/>
<dbReference type="Proteomes" id="UP000282597">
    <property type="component" value="Chromosome"/>
</dbReference>
<dbReference type="AlphaFoldDB" id="A0A2Z6ESV9"/>
<name>A0A2Z6ESV9_9BURK</name>
<proteinExistence type="predicted"/>
<keyword evidence="3" id="KW-1185">Reference proteome</keyword>
<evidence type="ECO:0000313" key="3">
    <source>
        <dbReference type="Proteomes" id="UP000282597"/>
    </source>
</evidence>
<organism evidence="2 3">
    <name type="scientific">Mycoavidus cysteinexigens</name>
    <dbReference type="NCBI Taxonomy" id="1553431"/>
    <lineage>
        <taxon>Bacteria</taxon>
        <taxon>Pseudomonadati</taxon>
        <taxon>Pseudomonadota</taxon>
        <taxon>Betaproteobacteria</taxon>
        <taxon>Burkholderiales</taxon>
        <taxon>Burkholderiaceae</taxon>
        <taxon>Mycoavidus</taxon>
    </lineage>
</organism>
<evidence type="ECO:0000313" key="2">
    <source>
        <dbReference type="EMBL" id="BBE08489.1"/>
    </source>
</evidence>
<reference evidence="2 3" key="1">
    <citation type="journal article" date="2018" name="Microbes Environ.">
        <title>Comparative Genomic Insights into Endofungal Lifestyles of Two Bacterial Endosymbionts, Mycoavidus cysteinexigens and Burkholderia rhizoxinica.</title>
        <authorList>
            <person name="Sharmin D."/>
            <person name="Guo Y."/>
            <person name="Nishizawa T."/>
            <person name="Ohshima S."/>
            <person name="Sato Y."/>
            <person name="Takashima Y."/>
            <person name="Narisawa K."/>
            <person name="Ohta H."/>
        </authorList>
    </citation>
    <scope>NUCLEOTIDE SEQUENCE [LARGE SCALE GENOMIC DNA]</scope>
    <source>
        <strain evidence="2 3">B1-EB</strain>
    </source>
</reference>
<accession>A0A2Z6ESV9</accession>
<dbReference type="EMBL" id="AP018150">
    <property type="protein sequence ID" value="BBE08489.1"/>
    <property type="molecule type" value="Genomic_DNA"/>
</dbReference>
<feature type="region of interest" description="Disordered" evidence="1">
    <location>
        <begin position="1"/>
        <end position="51"/>
    </location>
</feature>
<feature type="compositionally biased region" description="Polar residues" evidence="1">
    <location>
        <begin position="29"/>
        <end position="51"/>
    </location>
</feature>